<organism evidence="1 2">
    <name type="scientific">Candidatus Berkelbacteria bacterium CG10_big_fil_rev_8_21_14_0_10_43_14</name>
    <dbReference type="NCBI Taxonomy" id="1974515"/>
    <lineage>
        <taxon>Bacteria</taxon>
        <taxon>Candidatus Berkelbacteria</taxon>
    </lineage>
</organism>
<dbReference type="AlphaFoldDB" id="A0A2M6R907"/>
<dbReference type="InterPro" id="IPR029033">
    <property type="entry name" value="His_PPase_superfam"/>
</dbReference>
<dbReference type="SUPFAM" id="SSF53254">
    <property type="entry name" value="Phosphoglycerate mutase-like"/>
    <property type="match status" value="1"/>
</dbReference>
<name>A0A2M6R907_9BACT</name>
<gene>
    <name evidence="1" type="ORF">COT79_01765</name>
</gene>
<reference evidence="2" key="1">
    <citation type="submission" date="2017-09" db="EMBL/GenBank/DDBJ databases">
        <title>Depth-based differentiation of microbial function through sediment-hosted aquifers and enrichment of novel symbionts in the deep terrestrial subsurface.</title>
        <authorList>
            <person name="Probst A.J."/>
            <person name="Ladd B."/>
            <person name="Jarett J.K."/>
            <person name="Geller-Mcgrath D.E."/>
            <person name="Sieber C.M.K."/>
            <person name="Emerson J.B."/>
            <person name="Anantharaman K."/>
            <person name="Thomas B.C."/>
            <person name="Malmstrom R."/>
            <person name="Stieglmeier M."/>
            <person name="Klingl A."/>
            <person name="Woyke T."/>
            <person name="Ryan C.M."/>
            <person name="Banfield J.F."/>
        </authorList>
    </citation>
    <scope>NUCLEOTIDE SEQUENCE [LARGE SCALE GENOMIC DNA]</scope>
</reference>
<sequence>MIHFRKICDYPRTPTKGDVFEYLCALTKHKIDPPTLHPRELGITDKVVFASPLKRSRECLLVRPDTPVFYLDQLKEIPFDLATLCTHKEWEEQKSTIVRTRFVDAFVADRLLTPQAMIIHEIRDVLDRLHAQPQISATVVSHSFRLKVIEAYIKTQGALAAQPDLLRTFIRADTPTYAFGKGFDVSTHFALPCHSRVGVSVSNTDIGNLYNNSGSPIESGMTK</sequence>
<protein>
    <submittedName>
        <fullName evidence="1">Uncharacterized protein</fullName>
    </submittedName>
</protein>
<dbReference type="Proteomes" id="UP000231162">
    <property type="component" value="Unassembled WGS sequence"/>
</dbReference>
<evidence type="ECO:0000313" key="1">
    <source>
        <dbReference type="EMBL" id="PIS06977.1"/>
    </source>
</evidence>
<dbReference type="EMBL" id="PEZX01000025">
    <property type="protein sequence ID" value="PIS06977.1"/>
    <property type="molecule type" value="Genomic_DNA"/>
</dbReference>
<evidence type="ECO:0000313" key="2">
    <source>
        <dbReference type="Proteomes" id="UP000231162"/>
    </source>
</evidence>
<proteinExistence type="predicted"/>
<comment type="caution">
    <text evidence="1">The sequence shown here is derived from an EMBL/GenBank/DDBJ whole genome shotgun (WGS) entry which is preliminary data.</text>
</comment>
<accession>A0A2M6R907</accession>